<evidence type="ECO:0000313" key="5">
    <source>
        <dbReference type="Proteomes" id="UP000281128"/>
    </source>
</evidence>
<dbReference type="PANTHER" id="PTHR16222">
    <property type="entry name" value="ADP-RIBOSYLGLYCOHYDROLASE"/>
    <property type="match status" value="1"/>
</dbReference>
<feature type="binding site" evidence="3">
    <location>
        <position position="52"/>
    </location>
    <ligand>
        <name>Mg(2+)</name>
        <dbReference type="ChEBI" id="CHEBI:18420"/>
        <label>1</label>
    </ligand>
</feature>
<evidence type="ECO:0000256" key="3">
    <source>
        <dbReference type="PIRSR" id="PIRSR605502-1"/>
    </source>
</evidence>
<proteinExistence type="inferred from homology"/>
<dbReference type="InterPro" id="IPR050792">
    <property type="entry name" value="ADP-ribosylglycohydrolase"/>
</dbReference>
<evidence type="ECO:0000313" key="4">
    <source>
        <dbReference type="EMBL" id="RKF13081.1"/>
    </source>
</evidence>
<evidence type="ECO:0000256" key="2">
    <source>
        <dbReference type="ARBA" id="ARBA00022801"/>
    </source>
</evidence>
<protein>
    <submittedName>
        <fullName evidence="4">ADP-ribosylglycohydrolase family protein</fullName>
    </submittedName>
</protein>
<dbReference type="RefSeq" id="WP_121168694.1">
    <property type="nucleotide sequence ID" value="NZ_RAPE01000005.1"/>
</dbReference>
<keyword evidence="2 4" id="KW-0378">Hydrolase</keyword>
<keyword evidence="5" id="KW-1185">Reference proteome</keyword>
<dbReference type="InterPro" id="IPR005502">
    <property type="entry name" value="Ribosyl_crysJ1"/>
</dbReference>
<gene>
    <name evidence="4" type="ORF">D6850_16440</name>
</gene>
<dbReference type="SUPFAM" id="SSF101478">
    <property type="entry name" value="ADP-ribosylglycohydrolase"/>
    <property type="match status" value="1"/>
</dbReference>
<feature type="binding site" evidence="3">
    <location>
        <position position="54"/>
    </location>
    <ligand>
        <name>Mg(2+)</name>
        <dbReference type="ChEBI" id="CHEBI:18420"/>
        <label>1</label>
    </ligand>
</feature>
<evidence type="ECO:0000256" key="1">
    <source>
        <dbReference type="ARBA" id="ARBA00010702"/>
    </source>
</evidence>
<dbReference type="OrthoDB" id="9806482at2"/>
<sequence length="137" mass="14885">MNPWLSSTRDSRLGALDAGWTAEEALAIALHAALASDPFENGLRFAVTHSGDSDSIGAIAGNLLGLIYPEGKIAHLWRRAVECADIIDRLARDLDAVSGSGFDADHMAAFYPGWWVVIFRTPLVELFPGNRHEIILT</sequence>
<keyword evidence="3" id="KW-0479">Metal-binding</keyword>
<dbReference type="InterPro" id="IPR036705">
    <property type="entry name" value="Ribosyl_crysJ1_sf"/>
</dbReference>
<dbReference type="GO" id="GO:0016787">
    <property type="term" value="F:hydrolase activity"/>
    <property type="evidence" value="ECO:0007669"/>
    <property type="project" value="UniProtKB-KW"/>
</dbReference>
<dbReference type="PANTHER" id="PTHR16222:SF24">
    <property type="entry name" value="ADP-RIBOSYLHYDROLASE ARH3"/>
    <property type="match status" value="1"/>
</dbReference>
<comment type="cofactor">
    <cofactor evidence="3">
        <name>Mg(2+)</name>
        <dbReference type="ChEBI" id="CHEBI:18420"/>
    </cofactor>
    <text evidence="3">Binds 2 magnesium ions per subunit.</text>
</comment>
<dbReference type="EMBL" id="RAPE01000005">
    <property type="protein sequence ID" value="RKF13081.1"/>
    <property type="molecule type" value="Genomic_DNA"/>
</dbReference>
<organism evidence="4 5">
    <name type="scientific">Roseovarius spongiae</name>
    <dbReference type="NCBI Taxonomy" id="2320272"/>
    <lineage>
        <taxon>Bacteria</taxon>
        <taxon>Pseudomonadati</taxon>
        <taxon>Pseudomonadota</taxon>
        <taxon>Alphaproteobacteria</taxon>
        <taxon>Rhodobacterales</taxon>
        <taxon>Roseobacteraceae</taxon>
        <taxon>Roseovarius</taxon>
    </lineage>
</organism>
<comment type="caution">
    <text evidence="4">The sequence shown here is derived from an EMBL/GenBank/DDBJ whole genome shotgun (WGS) entry which is preliminary data.</text>
</comment>
<keyword evidence="3" id="KW-0460">Magnesium</keyword>
<dbReference type="Gene3D" id="1.10.4080.10">
    <property type="entry name" value="ADP-ribosylation/Crystallin J1"/>
    <property type="match status" value="1"/>
</dbReference>
<feature type="binding site" evidence="3">
    <location>
        <position position="55"/>
    </location>
    <ligand>
        <name>Mg(2+)</name>
        <dbReference type="ChEBI" id="CHEBI:18420"/>
        <label>1</label>
    </ligand>
</feature>
<name>A0A3A8ASH7_9RHOB</name>
<reference evidence="4 5" key="1">
    <citation type="submission" date="2018-09" db="EMBL/GenBank/DDBJ databases">
        <title>Roseovarius spongiae sp. nov., isolated from a marine sponge.</title>
        <authorList>
            <person name="Zhuang L."/>
            <person name="Luo L."/>
        </authorList>
    </citation>
    <scope>NUCLEOTIDE SEQUENCE [LARGE SCALE GENOMIC DNA]</scope>
    <source>
        <strain evidence="4 5">HN-E21</strain>
    </source>
</reference>
<dbReference type="AlphaFoldDB" id="A0A3A8ASH7"/>
<accession>A0A3A8ASH7</accession>
<dbReference type="GO" id="GO:0046872">
    <property type="term" value="F:metal ion binding"/>
    <property type="evidence" value="ECO:0007669"/>
    <property type="project" value="UniProtKB-KW"/>
</dbReference>
<dbReference type="Pfam" id="PF03747">
    <property type="entry name" value="ADP_ribosyl_GH"/>
    <property type="match status" value="1"/>
</dbReference>
<dbReference type="Proteomes" id="UP000281128">
    <property type="component" value="Unassembled WGS sequence"/>
</dbReference>
<comment type="similarity">
    <text evidence="1">Belongs to the ADP-ribosylglycohydrolase family.</text>
</comment>